<gene>
    <name evidence="2" type="ORF">AOC25_02180</name>
</gene>
<dbReference type="InterPro" id="IPR038765">
    <property type="entry name" value="Papain-like_cys_pep_sf"/>
</dbReference>
<dbReference type="SUPFAM" id="SSF54001">
    <property type="entry name" value="Cysteine proteinases"/>
    <property type="match status" value="1"/>
</dbReference>
<dbReference type="InterPro" id="IPR002931">
    <property type="entry name" value="Transglutaminase-like"/>
</dbReference>
<accession>A0AAC9ITY1</accession>
<protein>
    <recommendedName>
        <fullName evidence="1">Transglutaminase-like domain-containing protein</fullName>
    </recommendedName>
</protein>
<dbReference type="PANTHER" id="PTHR33490">
    <property type="entry name" value="BLR5614 PROTEIN-RELATED"/>
    <property type="match status" value="1"/>
</dbReference>
<feature type="domain" description="Transglutaminase-like" evidence="1">
    <location>
        <begin position="287"/>
        <end position="348"/>
    </location>
</feature>
<dbReference type="AlphaFoldDB" id="A0AAC9ITY1"/>
<reference evidence="2" key="1">
    <citation type="journal article" date="2017" name="Appl. Environ. Microbiol.">
        <title>Microdiversification of a pelagic Polynucleobacter species is mainly driven by acquisition of genomic islands from a partially interspecific gene pool.</title>
        <authorList>
            <person name="Hoetzinger M."/>
            <person name="Hahn M.W."/>
            <person name="Jezberova J."/>
            <person name="Schmidt J."/>
            <person name="Koll U."/>
        </authorList>
    </citation>
    <scope>NUCLEOTIDE SEQUENCE</scope>
    <source>
        <strain evidence="2">MWH-RechtKol4</strain>
    </source>
</reference>
<dbReference type="Proteomes" id="UP000182060">
    <property type="component" value="Chromosome"/>
</dbReference>
<dbReference type="SMART" id="SM00460">
    <property type="entry name" value="TGc"/>
    <property type="match status" value="1"/>
</dbReference>
<dbReference type="Pfam" id="PF01841">
    <property type="entry name" value="Transglut_core"/>
    <property type="match status" value="1"/>
</dbReference>
<dbReference type="RefSeq" id="WP_071538742.1">
    <property type="nucleotide sequence ID" value="NZ_CP015016.1"/>
</dbReference>
<dbReference type="EMBL" id="CP015017">
    <property type="protein sequence ID" value="APC00513.1"/>
    <property type="molecule type" value="Genomic_DNA"/>
</dbReference>
<evidence type="ECO:0000259" key="1">
    <source>
        <dbReference type="SMART" id="SM00460"/>
    </source>
</evidence>
<evidence type="ECO:0000313" key="3">
    <source>
        <dbReference type="Proteomes" id="UP000182060"/>
    </source>
</evidence>
<proteinExistence type="predicted"/>
<name>A0AAC9ITY1_9BURK</name>
<evidence type="ECO:0000313" key="2">
    <source>
        <dbReference type="EMBL" id="APC00513.1"/>
    </source>
</evidence>
<organism evidence="2 3">
    <name type="scientific">Polynucleobacter asymbioticus</name>
    <dbReference type="NCBI Taxonomy" id="576611"/>
    <lineage>
        <taxon>Bacteria</taxon>
        <taxon>Pseudomonadati</taxon>
        <taxon>Pseudomonadota</taxon>
        <taxon>Betaproteobacteria</taxon>
        <taxon>Burkholderiales</taxon>
        <taxon>Burkholderiaceae</taxon>
        <taxon>Polynucleobacter</taxon>
    </lineage>
</organism>
<dbReference type="Gene3D" id="3.10.620.30">
    <property type="match status" value="1"/>
</dbReference>
<sequence length="426" mass="48871">MDKKILFENIHSDKALRTIDETEIIEMLLVWGFIFELKEGLKNQSIHIIKNTLKRFIGHGLPFETSLQRRLFDPTEVINFMKWLDLTQQDFFWSDYVVPTGQKLVKSLAKKISGSQEGATYTPSLSFTRAFNLLGLGLGKRIRLRIPTGISESDFRNINIDFDGLNHRLANNHGALSKHQNYLQLDIVNFYLDSVRIHYDCIALYTQYKEPSPSETGLSPDEHHLYTQSVEGFIRVSDRIKSLSHTIAGHHPPNEQVHALWGWIMDNMLIGLVHYHRIDKNNPMDWALDQRIVDCQLGSALLISFCRALGIPARLVGGYTLYSEAPSQHFWAQIWLPITGWCSYDLITWDLSRGGLLEDWRNIFEGNIDPRFITEIFPRNIIGNIGLPFPSRHHRLVSSTGNGINIQYREADTGHPVYNDTISVSD</sequence>